<evidence type="ECO:0000313" key="1">
    <source>
        <dbReference type="EMBL" id="NHN24229.1"/>
    </source>
</evidence>
<reference evidence="1" key="1">
    <citation type="submission" date="2019-05" db="EMBL/GenBank/DDBJ databases">
        <authorList>
            <person name="Lianzixin W."/>
        </authorList>
    </citation>
    <scope>NUCLEOTIDE SEQUENCE</scope>
    <source>
        <strain evidence="1">EC11</strain>
    </source>
</reference>
<dbReference type="RefSeq" id="WP_140959085.1">
    <property type="nucleotide sequence ID" value="NZ_VEVQ02000001.1"/>
</dbReference>
<protein>
    <submittedName>
        <fullName evidence="1">Uncharacterized protein</fullName>
    </submittedName>
</protein>
<proteinExistence type="predicted"/>
<gene>
    <name evidence="1" type="ORF">FIA58_000940</name>
</gene>
<reference evidence="1" key="2">
    <citation type="submission" date="2020-02" db="EMBL/GenBank/DDBJ databases">
        <title>Flavobacterium profundi sp. nov., isolated from a deep-sea seamount.</title>
        <authorList>
            <person name="Zhang D.-C."/>
        </authorList>
    </citation>
    <scope>NUCLEOTIDE SEQUENCE</scope>
    <source>
        <strain evidence="1">EC11</strain>
    </source>
</reference>
<organism evidence="1 2">
    <name type="scientific">Flavobacterium jejuense</name>
    <dbReference type="NCBI Taxonomy" id="1544455"/>
    <lineage>
        <taxon>Bacteria</taxon>
        <taxon>Pseudomonadati</taxon>
        <taxon>Bacteroidota</taxon>
        <taxon>Flavobacteriia</taxon>
        <taxon>Flavobacteriales</taxon>
        <taxon>Flavobacteriaceae</taxon>
        <taxon>Flavobacterium</taxon>
    </lineage>
</organism>
<dbReference type="EMBL" id="VEVQ02000001">
    <property type="protein sequence ID" value="NHN24229.1"/>
    <property type="molecule type" value="Genomic_DNA"/>
</dbReference>
<name>A0ABX0IN69_9FLAO</name>
<sequence length="82" mass="9590">MSTPTIISFLDKDVDVSSFYNFSEEEENENDIAFHEIQLISETISYFIFSFVFREAKIFDLHDDLIICNYKASIFIPPPDLI</sequence>
<keyword evidence="2" id="KW-1185">Reference proteome</keyword>
<evidence type="ECO:0000313" key="2">
    <source>
        <dbReference type="Proteomes" id="UP000817854"/>
    </source>
</evidence>
<comment type="caution">
    <text evidence="1">The sequence shown here is derived from an EMBL/GenBank/DDBJ whole genome shotgun (WGS) entry which is preliminary data.</text>
</comment>
<accession>A0ABX0IN69</accession>
<dbReference type="Proteomes" id="UP000817854">
    <property type="component" value="Unassembled WGS sequence"/>
</dbReference>